<proteinExistence type="predicted"/>
<dbReference type="Pfam" id="PF00023">
    <property type="entry name" value="Ank"/>
    <property type="match status" value="1"/>
</dbReference>
<evidence type="ECO:0000313" key="3">
    <source>
        <dbReference type="EMBL" id="KAJ6239507.1"/>
    </source>
</evidence>
<feature type="coiled-coil region" evidence="2">
    <location>
        <begin position="124"/>
        <end position="151"/>
    </location>
</feature>
<dbReference type="CDD" id="cd22641">
    <property type="entry name" value="C24-like"/>
    <property type="match status" value="1"/>
</dbReference>
<dbReference type="EMBL" id="JAOAOG010000223">
    <property type="protein sequence ID" value="KAJ6239507.1"/>
    <property type="molecule type" value="Genomic_DNA"/>
</dbReference>
<dbReference type="PROSITE" id="PS50088">
    <property type="entry name" value="ANK_REPEAT"/>
    <property type="match status" value="1"/>
</dbReference>
<organism evidence="3 4">
    <name type="scientific">Anaeramoeba flamelloides</name>
    <dbReference type="NCBI Taxonomy" id="1746091"/>
    <lineage>
        <taxon>Eukaryota</taxon>
        <taxon>Metamonada</taxon>
        <taxon>Anaeramoebidae</taxon>
        <taxon>Anaeramoeba</taxon>
    </lineage>
</organism>
<evidence type="ECO:0000313" key="4">
    <source>
        <dbReference type="Proteomes" id="UP001150062"/>
    </source>
</evidence>
<comment type="caution">
    <text evidence="3">The sequence shown here is derived from an EMBL/GenBank/DDBJ whole genome shotgun (WGS) entry which is preliminary data.</text>
</comment>
<dbReference type="SUPFAM" id="SSF88874">
    <property type="entry name" value="Receptor-binding domain of short tail fibre protein gp12"/>
    <property type="match status" value="1"/>
</dbReference>
<evidence type="ECO:0000256" key="2">
    <source>
        <dbReference type="SAM" id="Coils"/>
    </source>
</evidence>
<reference evidence="3" key="1">
    <citation type="submission" date="2022-08" db="EMBL/GenBank/DDBJ databases">
        <title>Novel sulfate-reducing endosymbionts in the free-living metamonad Anaeramoeba.</title>
        <authorList>
            <person name="Jerlstrom-Hultqvist J."/>
            <person name="Cepicka I."/>
            <person name="Gallot-Lavallee L."/>
            <person name="Salas-Leiva D."/>
            <person name="Curtis B.A."/>
            <person name="Zahonova K."/>
            <person name="Pipaliya S."/>
            <person name="Dacks J."/>
            <person name="Roger A.J."/>
        </authorList>
    </citation>
    <scope>NUCLEOTIDE SEQUENCE</scope>
    <source>
        <strain evidence="3">Schooner1</strain>
    </source>
</reference>
<gene>
    <name evidence="3" type="ORF">M0813_25116</name>
</gene>
<name>A0ABQ8Y5S3_9EUKA</name>
<dbReference type="Gene3D" id="1.25.40.20">
    <property type="entry name" value="Ankyrin repeat-containing domain"/>
    <property type="match status" value="1"/>
</dbReference>
<protein>
    <submittedName>
        <fullName evidence="3">Sowah</fullName>
    </submittedName>
</protein>
<accession>A0ABQ8Y5S3</accession>
<keyword evidence="1" id="KW-0040">ANK repeat</keyword>
<dbReference type="SUPFAM" id="SSF48403">
    <property type="entry name" value="Ankyrin repeat"/>
    <property type="match status" value="1"/>
</dbReference>
<keyword evidence="4" id="KW-1185">Reference proteome</keyword>
<evidence type="ECO:0000256" key="1">
    <source>
        <dbReference type="PROSITE-ProRule" id="PRU00023"/>
    </source>
</evidence>
<keyword evidence="2" id="KW-0175">Coiled coil</keyword>
<dbReference type="Proteomes" id="UP001150062">
    <property type="component" value="Unassembled WGS sequence"/>
</dbReference>
<feature type="repeat" description="ANK" evidence="1">
    <location>
        <begin position="196"/>
        <end position="229"/>
    </location>
</feature>
<sequence>MQTTTLPVQENNLKSNGIEITKETHNVSIGNQPGDYHFIFTKKNETTEITMAKKDNPTFTYMCVLKQTILTKKQCTFILRNFDNDAFYKETEDQYVQETLLADLIFQKTEISEEMKTNLLVENVTQLQKVVKVQTEKIELLEKKIQQLESQKRMKNNPLFALIQKRNEELLKQKLDQNNINHSCKYESKAMGLIFLQMTPLHLCCYLGNRASLVNILLEKGSKPGSITEVINFNESTIINNQVILWTEKKIPEGWIICDGQNGTPDLSGRFFMGSGTQNFGSKGGEEKVTLTINELPSHSHTLVDPGHNHKLPRGDKRWNSGSGNTFWGGNTNGSIQSSKTGISIQKTGNNKSHNNLPPYFVGHYIMKSKRTQSKSQFLTPLDLAIQFGNTEEATIIRKWSKSEF</sequence>
<dbReference type="InterPro" id="IPR036770">
    <property type="entry name" value="Ankyrin_rpt-contain_sf"/>
</dbReference>
<dbReference type="InterPro" id="IPR002110">
    <property type="entry name" value="Ankyrin_rpt"/>
</dbReference>